<keyword evidence="8" id="KW-1185">Reference proteome</keyword>
<dbReference type="SUPFAM" id="SSF53335">
    <property type="entry name" value="S-adenosyl-L-methionine-dependent methyltransferases"/>
    <property type="match status" value="1"/>
</dbReference>
<dbReference type="InterPro" id="IPR012967">
    <property type="entry name" value="COMT_dimerisation"/>
</dbReference>
<gene>
    <name evidence="7" type="ORF">SAMN02745157_0424</name>
</gene>
<reference evidence="7 8" key="1">
    <citation type="submission" date="2016-11" db="EMBL/GenBank/DDBJ databases">
        <authorList>
            <person name="Jaros S."/>
            <person name="Januszkiewicz K."/>
            <person name="Wedrychowicz H."/>
        </authorList>
    </citation>
    <scope>NUCLEOTIDE SEQUENCE [LARGE SCALE GENOMIC DNA]</scope>
    <source>
        <strain evidence="7 8">DSM 19436</strain>
    </source>
</reference>
<dbReference type="GO" id="GO:0032259">
    <property type="term" value="P:methylation"/>
    <property type="evidence" value="ECO:0007669"/>
    <property type="project" value="UniProtKB-KW"/>
</dbReference>
<name>A0A1M4UF54_9HYPH</name>
<evidence type="ECO:0000313" key="8">
    <source>
        <dbReference type="Proteomes" id="UP000184485"/>
    </source>
</evidence>
<dbReference type="InterPro" id="IPR029063">
    <property type="entry name" value="SAM-dependent_MTases_sf"/>
</dbReference>
<feature type="domain" description="O-methyltransferase dimerisation" evidence="6">
    <location>
        <begin position="13"/>
        <end position="84"/>
    </location>
</feature>
<evidence type="ECO:0000256" key="4">
    <source>
        <dbReference type="PIRSR" id="PIRSR005739-1"/>
    </source>
</evidence>
<dbReference type="STRING" id="1122133.SAMN02745157_0424"/>
<dbReference type="Pfam" id="PF08100">
    <property type="entry name" value="Dimerisation"/>
    <property type="match status" value="1"/>
</dbReference>
<dbReference type="PROSITE" id="PS51683">
    <property type="entry name" value="SAM_OMT_II"/>
    <property type="match status" value="1"/>
</dbReference>
<evidence type="ECO:0000256" key="3">
    <source>
        <dbReference type="ARBA" id="ARBA00022691"/>
    </source>
</evidence>
<evidence type="ECO:0000259" key="6">
    <source>
        <dbReference type="Pfam" id="PF08100"/>
    </source>
</evidence>
<dbReference type="SUPFAM" id="SSF46785">
    <property type="entry name" value="Winged helix' DNA-binding domain"/>
    <property type="match status" value="1"/>
</dbReference>
<dbReference type="GO" id="GO:0008171">
    <property type="term" value="F:O-methyltransferase activity"/>
    <property type="evidence" value="ECO:0007669"/>
    <property type="project" value="InterPro"/>
</dbReference>
<dbReference type="Gene3D" id="1.10.287.1350">
    <property type="match status" value="1"/>
</dbReference>
<dbReference type="InterPro" id="IPR036388">
    <property type="entry name" value="WH-like_DNA-bd_sf"/>
</dbReference>
<feature type="active site" description="Proton acceptor" evidence="4">
    <location>
        <position position="237"/>
    </location>
</feature>
<feature type="domain" description="O-methyltransferase C-terminal" evidence="5">
    <location>
        <begin position="114"/>
        <end position="308"/>
    </location>
</feature>
<dbReference type="PANTHER" id="PTHR43712">
    <property type="entry name" value="PUTATIVE (AFU_ORTHOLOGUE AFUA_4G14580)-RELATED"/>
    <property type="match status" value="1"/>
</dbReference>
<dbReference type="PANTHER" id="PTHR43712:SF2">
    <property type="entry name" value="O-METHYLTRANSFERASE CICE"/>
    <property type="match status" value="1"/>
</dbReference>
<sequence length="327" mass="34791">MEGSPQEVILGAMTGHWLARCIHVVAEARIADHLDDGSETVEMLSAKAGVDADALDRILRYLVSSGIFAATPEGYANNEASDLLRSDDAGSMRAYACMIGSSWQWQSFGALSHTLATGETGMDHVFGRDSFAYLADHPDDQAMFDAAMQNRAQRDLAGVVAVGDFSRFPVIADIGGGNGSLLRAVLEVAPESRGILFELAHVAAGAPAHPRITSVSGSFFVDPLPSADLYLLRRVIHDWGDEAALRILAAVRRAATPGAQLMLIEAPLPEGPQPHPGKGLDIVMLAVVGGRERTLADYRSLMEAAGFRFVGVRETRTGTALIEGKAV</sequence>
<evidence type="ECO:0000259" key="5">
    <source>
        <dbReference type="Pfam" id="PF00891"/>
    </source>
</evidence>
<dbReference type="RefSeq" id="WP_073051044.1">
    <property type="nucleotide sequence ID" value="NZ_FQUP01000001.1"/>
</dbReference>
<dbReference type="InterPro" id="IPR016461">
    <property type="entry name" value="COMT-like"/>
</dbReference>
<dbReference type="InterPro" id="IPR036390">
    <property type="entry name" value="WH_DNA-bd_sf"/>
</dbReference>
<organism evidence="7 8">
    <name type="scientific">Kaistia soli DSM 19436</name>
    <dbReference type="NCBI Taxonomy" id="1122133"/>
    <lineage>
        <taxon>Bacteria</taxon>
        <taxon>Pseudomonadati</taxon>
        <taxon>Pseudomonadota</taxon>
        <taxon>Alphaproteobacteria</taxon>
        <taxon>Hyphomicrobiales</taxon>
        <taxon>Kaistiaceae</taxon>
        <taxon>Kaistia</taxon>
    </lineage>
</organism>
<dbReference type="Pfam" id="PF00891">
    <property type="entry name" value="Methyltransf_2"/>
    <property type="match status" value="1"/>
</dbReference>
<evidence type="ECO:0000256" key="2">
    <source>
        <dbReference type="ARBA" id="ARBA00022679"/>
    </source>
</evidence>
<dbReference type="GO" id="GO:0046983">
    <property type="term" value="F:protein dimerization activity"/>
    <property type="evidence" value="ECO:0007669"/>
    <property type="project" value="InterPro"/>
</dbReference>
<evidence type="ECO:0000256" key="1">
    <source>
        <dbReference type="ARBA" id="ARBA00022603"/>
    </source>
</evidence>
<proteinExistence type="predicted"/>
<protein>
    <submittedName>
        <fullName evidence="7">O-methyltransferase</fullName>
    </submittedName>
</protein>
<keyword evidence="2 7" id="KW-0808">Transferase</keyword>
<dbReference type="OrthoDB" id="9766840at2"/>
<accession>A0A1M4UF54</accession>
<keyword evidence="3" id="KW-0949">S-adenosyl-L-methionine</keyword>
<dbReference type="PIRSF" id="PIRSF005739">
    <property type="entry name" value="O-mtase"/>
    <property type="match status" value="1"/>
</dbReference>
<dbReference type="Proteomes" id="UP000184485">
    <property type="component" value="Unassembled WGS sequence"/>
</dbReference>
<dbReference type="AlphaFoldDB" id="A0A1M4UF54"/>
<dbReference type="InterPro" id="IPR001077">
    <property type="entry name" value="COMT_C"/>
</dbReference>
<keyword evidence="1 7" id="KW-0489">Methyltransferase</keyword>
<dbReference type="EMBL" id="FQUP01000001">
    <property type="protein sequence ID" value="SHE55258.1"/>
    <property type="molecule type" value="Genomic_DNA"/>
</dbReference>
<evidence type="ECO:0000313" key="7">
    <source>
        <dbReference type="EMBL" id="SHE55258.1"/>
    </source>
</evidence>
<dbReference type="Gene3D" id="3.40.50.150">
    <property type="entry name" value="Vaccinia Virus protein VP39"/>
    <property type="match status" value="1"/>
</dbReference>
<dbReference type="Gene3D" id="1.10.10.10">
    <property type="entry name" value="Winged helix-like DNA-binding domain superfamily/Winged helix DNA-binding domain"/>
    <property type="match status" value="1"/>
</dbReference>